<reference evidence="3" key="1">
    <citation type="submission" date="2017-07" db="EMBL/GenBank/DDBJ databases">
        <title>Taro Niue Genome Assembly and Annotation.</title>
        <authorList>
            <person name="Atibalentja N."/>
            <person name="Keating K."/>
            <person name="Fields C.J."/>
        </authorList>
    </citation>
    <scope>NUCLEOTIDE SEQUENCE</scope>
    <source>
        <strain evidence="3">Niue_2</strain>
        <tissue evidence="3">Leaf</tissue>
    </source>
</reference>
<organism evidence="3 4">
    <name type="scientific">Colocasia esculenta</name>
    <name type="common">Wild taro</name>
    <name type="synonym">Arum esculentum</name>
    <dbReference type="NCBI Taxonomy" id="4460"/>
    <lineage>
        <taxon>Eukaryota</taxon>
        <taxon>Viridiplantae</taxon>
        <taxon>Streptophyta</taxon>
        <taxon>Embryophyta</taxon>
        <taxon>Tracheophyta</taxon>
        <taxon>Spermatophyta</taxon>
        <taxon>Magnoliopsida</taxon>
        <taxon>Liliopsida</taxon>
        <taxon>Araceae</taxon>
        <taxon>Aroideae</taxon>
        <taxon>Colocasieae</taxon>
        <taxon>Colocasia</taxon>
    </lineage>
</organism>
<protein>
    <submittedName>
        <fullName evidence="3">Uncharacterized protein</fullName>
    </submittedName>
</protein>
<name>A0A843TFY1_COLES</name>
<keyword evidence="4" id="KW-1185">Reference proteome</keyword>
<feature type="coiled-coil region" evidence="1">
    <location>
        <begin position="353"/>
        <end position="384"/>
    </location>
</feature>
<dbReference type="Proteomes" id="UP000652761">
    <property type="component" value="Unassembled WGS sequence"/>
</dbReference>
<accession>A0A843TFY1</accession>
<dbReference type="AlphaFoldDB" id="A0A843TFY1"/>
<evidence type="ECO:0000256" key="2">
    <source>
        <dbReference type="SAM" id="Phobius"/>
    </source>
</evidence>
<gene>
    <name evidence="3" type="ORF">Taro_003043</name>
</gene>
<feature type="transmembrane region" description="Helical" evidence="2">
    <location>
        <begin position="143"/>
        <end position="163"/>
    </location>
</feature>
<comment type="caution">
    <text evidence="3">The sequence shown here is derived from an EMBL/GenBank/DDBJ whole genome shotgun (WGS) entry which is preliminary data.</text>
</comment>
<keyword evidence="2" id="KW-0812">Transmembrane</keyword>
<keyword evidence="2" id="KW-0472">Membrane</keyword>
<evidence type="ECO:0000256" key="1">
    <source>
        <dbReference type="SAM" id="Coils"/>
    </source>
</evidence>
<keyword evidence="2" id="KW-1133">Transmembrane helix</keyword>
<sequence length="452" mass="51818">MKGVEVEEFRDIEVYPDDELFVVVARKNFKLCLDRLKQSSREKLFLLDFLRVLYGGCFYTKITPKSSFYMGVQVWRVVVKGNTHVGNIWRSLIEIFSSSVNNKIYIYRQMQIDLQKAEDWAPRETISCVDLSTGFSGAVDRHLLSVLFLISFDLVLVWTYVHLSGLRMGIMERLGLVPLARRWVPCRDTHPLEEQLVSIQDAIDIYPYLDVVWQSYLEEGDEGQPWLEQARSYFGRALWVHALNLMLPLHLHLTQRFLSLRQSAVEFPSQGRSFRGLYDTTDWHERSASRLPTGSTEVDIAGQIASLQALLHSAVQDWDAVKGEIEQLRVELAKMRMTQTGSSSSWTAAETSQSDLEDRLAGALRRAQEAETELTERLRTATGQATHWCEQADMVVSSITHWRLQAEMVAAEADQMRTHVGELTRELVMLRARGSSADQKELARLRTETIMQ</sequence>
<proteinExistence type="predicted"/>
<evidence type="ECO:0000313" key="4">
    <source>
        <dbReference type="Proteomes" id="UP000652761"/>
    </source>
</evidence>
<dbReference type="EMBL" id="NMUH01000076">
    <property type="protein sequence ID" value="MQL70728.1"/>
    <property type="molecule type" value="Genomic_DNA"/>
</dbReference>
<evidence type="ECO:0000313" key="3">
    <source>
        <dbReference type="EMBL" id="MQL70728.1"/>
    </source>
</evidence>
<keyword evidence="1" id="KW-0175">Coiled coil</keyword>